<evidence type="ECO:0000313" key="4">
    <source>
        <dbReference type="Proteomes" id="UP000076842"/>
    </source>
</evidence>
<evidence type="ECO:0000313" key="3">
    <source>
        <dbReference type="EMBL" id="KZT59171.1"/>
    </source>
</evidence>
<dbReference type="Proteomes" id="UP000076842">
    <property type="component" value="Unassembled WGS sequence"/>
</dbReference>
<accession>A0A165HDX6</accession>
<keyword evidence="1" id="KW-0472">Membrane</keyword>
<keyword evidence="2" id="KW-0732">Signal</keyword>
<evidence type="ECO:0000256" key="1">
    <source>
        <dbReference type="SAM" id="Phobius"/>
    </source>
</evidence>
<feature type="transmembrane region" description="Helical" evidence="1">
    <location>
        <begin position="151"/>
        <end position="169"/>
    </location>
</feature>
<feature type="chain" id="PRO_5007858638" evidence="2">
    <location>
        <begin position="21"/>
        <end position="170"/>
    </location>
</feature>
<reference evidence="3 4" key="1">
    <citation type="journal article" date="2016" name="Mol. Biol. Evol.">
        <title>Comparative Genomics of Early-Diverging Mushroom-Forming Fungi Provides Insights into the Origins of Lignocellulose Decay Capabilities.</title>
        <authorList>
            <person name="Nagy L.G."/>
            <person name="Riley R."/>
            <person name="Tritt A."/>
            <person name="Adam C."/>
            <person name="Daum C."/>
            <person name="Floudas D."/>
            <person name="Sun H."/>
            <person name="Yadav J.S."/>
            <person name="Pangilinan J."/>
            <person name="Larsson K.H."/>
            <person name="Matsuura K."/>
            <person name="Barry K."/>
            <person name="Labutti K."/>
            <person name="Kuo R."/>
            <person name="Ohm R.A."/>
            <person name="Bhattacharya S.S."/>
            <person name="Shirouzu T."/>
            <person name="Yoshinaga Y."/>
            <person name="Martin F.M."/>
            <person name="Grigoriev I.V."/>
            <person name="Hibbett D.S."/>
        </authorList>
    </citation>
    <scope>NUCLEOTIDE SEQUENCE [LARGE SCALE GENOMIC DNA]</scope>
    <source>
        <strain evidence="3 4">HHB12733</strain>
    </source>
</reference>
<dbReference type="InParanoid" id="A0A165HDX6"/>
<dbReference type="EMBL" id="KV423943">
    <property type="protein sequence ID" value="KZT59171.1"/>
    <property type="molecule type" value="Genomic_DNA"/>
</dbReference>
<gene>
    <name evidence="3" type="ORF">CALCODRAFT_493964</name>
</gene>
<feature type="signal peptide" evidence="2">
    <location>
        <begin position="1"/>
        <end position="20"/>
    </location>
</feature>
<proteinExistence type="predicted"/>
<keyword evidence="4" id="KW-1185">Reference proteome</keyword>
<evidence type="ECO:0000256" key="2">
    <source>
        <dbReference type="SAM" id="SignalP"/>
    </source>
</evidence>
<keyword evidence="1" id="KW-1133">Transmembrane helix</keyword>
<name>A0A165HDX6_9BASI</name>
<protein>
    <submittedName>
        <fullName evidence="3">Uncharacterized protein</fullName>
    </submittedName>
</protein>
<sequence length="170" mass="17964">MHHPLRALLLLLSFLPALLAQWVTVTQIDDDTGYTMLDSISYGPGGNPRATRVISTLYLDDVDAGAAAATTAPPRIVGQPGTATGVATIVFEYTSDGETFTATFTPTYQSPSPTLVPQVGTIISAPDWTFTQAAEVASSAPPVWGWPWGSWARMGAVVGVGMILGGWWVL</sequence>
<dbReference type="OrthoDB" id="10468680at2759"/>
<keyword evidence="1" id="KW-0812">Transmembrane</keyword>
<organism evidence="3 4">
    <name type="scientific">Calocera cornea HHB12733</name>
    <dbReference type="NCBI Taxonomy" id="1353952"/>
    <lineage>
        <taxon>Eukaryota</taxon>
        <taxon>Fungi</taxon>
        <taxon>Dikarya</taxon>
        <taxon>Basidiomycota</taxon>
        <taxon>Agaricomycotina</taxon>
        <taxon>Dacrymycetes</taxon>
        <taxon>Dacrymycetales</taxon>
        <taxon>Dacrymycetaceae</taxon>
        <taxon>Calocera</taxon>
    </lineage>
</organism>
<dbReference type="AlphaFoldDB" id="A0A165HDX6"/>